<dbReference type="EMBL" id="CP054930">
    <property type="protein sequence ID" value="QKW55029.1"/>
    <property type="molecule type" value="Genomic_DNA"/>
</dbReference>
<dbReference type="Proteomes" id="UP000509303">
    <property type="component" value="Plasmid unnamed"/>
</dbReference>
<sequence>MMHSMGADPRCDACQAPVVTGPEGGYVCGQCWHLVEPPGYEEQRAKGLARARAKREARTAARRAAQQHS</sequence>
<organism evidence="1 2">
    <name type="scientific">Streptomyces buecherae</name>
    <dbReference type="NCBI Taxonomy" id="2763006"/>
    <lineage>
        <taxon>Bacteria</taxon>
        <taxon>Bacillati</taxon>
        <taxon>Actinomycetota</taxon>
        <taxon>Actinomycetes</taxon>
        <taxon>Kitasatosporales</taxon>
        <taxon>Streptomycetaceae</taxon>
        <taxon>Streptomyces</taxon>
    </lineage>
</organism>
<name>A0A7H8NKD9_9ACTN</name>
<reference evidence="1 2" key="1">
    <citation type="submission" date="2020-06" db="EMBL/GenBank/DDBJ databases">
        <title>Genome mining for natural products.</title>
        <authorList>
            <person name="Zhang B."/>
            <person name="Shi J."/>
            <person name="Ge H."/>
        </authorList>
    </citation>
    <scope>NUCLEOTIDE SEQUENCE [LARGE SCALE GENOMIC DNA]</scope>
    <source>
        <strain evidence="1 2">NA00687</strain>
        <plasmid evidence="1 2">unnamed</plasmid>
    </source>
</reference>
<evidence type="ECO:0000313" key="2">
    <source>
        <dbReference type="Proteomes" id="UP000509303"/>
    </source>
</evidence>
<accession>A0A7H8NKD9</accession>
<keyword evidence="2" id="KW-1185">Reference proteome</keyword>
<evidence type="ECO:0000313" key="1">
    <source>
        <dbReference type="EMBL" id="QKW55029.1"/>
    </source>
</evidence>
<proteinExistence type="predicted"/>
<geneLocation type="plasmid" evidence="1 2">
    <name>unnamed</name>
</geneLocation>
<gene>
    <name evidence="1" type="ORF">HUT08_36475</name>
</gene>
<dbReference type="AlphaFoldDB" id="A0A7H8NKD9"/>
<keyword evidence="1" id="KW-0614">Plasmid</keyword>
<protein>
    <submittedName>
        <fullName evidence="1">Uncharacterized protein</fullName>
    </submittedName>
</protein>